<accession>A0ABP6IZC0</accession>
<evidence type="ECO:0000313" key="2">
    <source>
        <dbReference type="EMBL" id="GAA2914853.1"/>
    </source>
</evidence>
<evidence type="ECO:0000256" key="1">
    <source>
        <dbReference type="SAM" id="MobiDB-lite"/>
    </source>
</evidence>
<dbReference type="EMBL" id="BAAAXZ010000032">
    <property type="protein sequence ID" value="GAA2914853.1"/>
    <property type="molecule type" value="Genomic_DNA"/>
</dbReference>
<protein>
    <submittedName>
        <fullName evidence="2">Uncharacterized protein</fullName>
    </submittedName>
</protein>
<feature type="compositionally biased region" description="Low complexity" evidence="1">
    <location>
        <begin position="1"/>
        <end position="19"/>
    </location>
</feature>
<gene>
    <name evidence="2" type="ORF">GCM10020221_08170</name>
</gene>
<comment type="caution">
    <text evidence="2">The sequence shown here is derived from an EMBL/GenBank/DDBJ whole genome shotgun (WGS) entry which is preliminary data.</text>
</comment>
<reference evidence="3" key="1">
    <citation type="journal article" date="2019" name="Int. J. Syst. Evol. Microbiol.">
        <title>The Global Catalogue of Microorganisms (GCM) 10K type strain sequencing project: providing services to taxonomists for standard genome sequencing and annotation.</title>
        <authorList>
            <consortium name="The Broad Institute Genomics Platform"/>
            <consortium name="The Broad Institute Genome Sequencing Center for Infectious Disease"/>
            <person name="Wu L."/>
            <person name="Ma J."/>
        </authorList>
    </citation>
    <scope>NUCLEOTIDE SEQUENCE [LARGE SCALE GENOMIC DNA]</scope>
    <source>
        <strain evidence="3">JCM 4087</strain>
    </source>
</reference>
<organism evidence="2 3">
    <name type="scientific">Streptomyces thioluteus</name>
    <dbReference type="NCBI Taxonomy" id="66431"/>
    <lineage>
        <taxon>Bacteria</taxon>
        <taxon>Bacillati</taxon>
        <taxon>Actinomycetota</taxon>
        <taxon>Actinomycetes</taxon>
        <taxon>Kitasatosporales</taxon>
        <taxon>Streptomycetaceae</taxon>
        <taxon>Streptomyces</taxon>
    </lineage>
</organism>
<evidence type="ECO:0000313" key="3">
    <source>
        <dbReference type="Proteomes" id="UP001501102"/>
    </source>
</evidence>
<dbReference type="Proteomes" id="UP001501102">
    <property type="component" value="Unassembled WGS sequence"/>
</dbReference>
<sequence>MTARQAAAPAPLQQPPAARTGHGPAPVTVVIDRQDDPQVTAAALGTHAPAEGRITVHPTPAVGTPAALAQDVLHALGKTIIGTGEQHGTWADSLQPAWAAAAAWTSAHSIDHLIVTRTHQLTTRRIQQLLELRRRTGIRLTLLWHTRPTHALTTALDDTEHRMTEDLHSTLPQLQQHPTAQRDAALQLPSDDNHRGRYSQAWIAPPPPRRGHTTPRPPRARCPGADHATPPPQAHSPTESGNHDETTDQLAARLNTLAHPLYAAALATTILTGASTERLALLRSTDISTANATVKIHDGPTHRRCRLHPTPAWARPLLHAATLYHHQSGRPPEATVFPLITSRGGNELATHARAVRLHLSR</sequence>
<feature type="region of interest" description="Disordered" evidence="1">
    <location>
        <begin position="1"/>
        <end position="24"/>
    </location>
</feature>
<keyword evidence="3" id="KW-1185">Reference proteome</keyword>
<feature type="region of interest" description="Disordered" evidence="1">
    <location>
        <begin position="189"/>
        <end position="247"/>
    </location>
</feature>
<dbReference type="RefSeq" id="WP_344960945.1">
    <property type="nucleotide sequence ID" value="NZ_BAAAXZ010000032.1"/>
</dbReference>
<name>A0ABP6IZC0_STRTU</name>
<proteinExistence type="predicted"/>